<evidence type="ECO:0000256" key="7">
    <source>
        <dbReference type="ARBA" id="ARBA00023136"/>
    </source>
</evidence>
<dbReference type="GO" id="GO:0016763">
    <property type="term" value="F:pentosyltransferase activity"/>
    <property type="evidence" value="ECO:0007669"/>
    <property type="project" value="TreeGrafter"/>
</dbReference>
<dbReference type="GO" id="GO:0005886">
    <property type="term" value="C:plasma membrane"/>
    <property type="evidence" value="ECO:0007669"/>
    <property type="project" value="UniProtKB-SubCell"/>
</dbReference>
<comment type="subcellular location">
    <subcellularLocation>
        <location evidence="1">Cell membrane</location>
        <topology evidence="1">Multi-pass membrane protein</topology>
    </subcellularLocation>
</comment>
<dbReference type="Pfam" id="PF19528">
    <property type="entry name" value="DUF6056"/>
    <property type="match status" value="1"/>
</dbReference>
<dbReference type="EMBL" id="CP037920">
    <property type="protein sequence ID" value="QDT96520.1"/>
    <property type="molecule type" value="Genomic_DNA"/>
</dbReference>
<dbReference type="GO" id="GO:0009103">
    <property type="term" value="P:lipopolysaccharide biosynthetic process"/>
    <property type="evidence" value="ECO:0007669"/>
    <property type="project" value="UniProtKB-ARBA"/>
</dbReference>
<dbReference type="Pfam" id="PF11028">
    <property type="entry name" value="TMEM260-like"/>
    <property type="match status" value="1"/>
</dbReference>
<dbReference type="AlphaFoldDB" id="A0A517VU63"/>
<organism evidence="9 10">
    <name type="scientific">Gimesia aquarii</name>
    <dbReference type="NCBI Taxonomy" id="2527964"/>
    <lineage>
        <taxon>Bacteria</taxon>
        <taxon>Pseudomonadati</taxon>
        <taxon>Planctomycetota</taxon>
        <taxon>Planctomycetia</taxon>
        <taxon>Planctomycetales</taxon>
        <taxon>Planctomycetaceae</taxon>
        <taxon>Gimesia</taxon>
    </lineage>
</organism>
<keyword evidence="2" id="KW-1003">Cell membrane</keyword>
<feature type="transmembrane region" description="Helical" evidence="8">
    <location>
        <begin position="311"/>
        <end position="330"/>
    </location>
</feature>
<keyword evidence="4" id="KW-0808">Transferase</keyword>
<evidence type="ECO:0000313" key="9">
    <source>
        <dbReference type="EMBL" id="QDT96520.1"/>
    </source>
</evidence>
<evidence type="ECO:0000256" key="6">
    <source>
        <dbReference type="ARBA" id="ARBA00022989"/>
    </source>
</evidence>
<evidence type="ECO:0000256" key="8">
    <source>
        <dbReference type="SAM" id="Phobius"/>
    </source>
</evidence>
<feature type="transmembrane region" description="Helical" evidence="8">
    <location>
        <begin position="283"/>
        <end position="305"/>
    </location>
</feature>
<evidence type="ECO:0000256" key="3">
    <source>
        <dbReference type="ARBA" id="ARBA00022676"/>
    </source>
</evidence>
<feature type="transmembrane region" description="Helical" evidence="8">
    <location>
        <begin position="120"/>
        <end position="142"/>
    </location>
</feature>
<keyword evidence="3" id="KW-0328">Glycosyltransferase</keyword>
<evidence type="ECO:0000256" key="4">
    <source>
        <dbReference type="ARBA" id="ARBA00022679"/>
    </source>
</evidence>
<feature type="transmembrane region" description="Helical" evidence="8">
    <location>
        <begin position="90"/>
        <end position="108"/>
    </location>
</feature>
<dbReference type="KEGG" id="gaw:V144x_19770"/>
<keyword evidence="7 8" id="KW-0472">Membrane</keyword>
<dbReference type="InterPro" id="IPR045691">
    <property type="entry name" value="DUF6056"/>
</dbReference>
<dbReference type="InterPro" id="IPR050297">
    <property type="entry name" value="LipidA_mod_glycosyltrf_83"/>
</dbReference>
<keyword evidence="5 8" id="KW-0812">Transmembrane</keyword>
<keyword evidence="6 8" id="KW-1133">Transmembrane helix</keyword>
<evidence type="ECO:0000256" key="2">
    <source>
        <dbReference type="ARBA" id="ARBA00022475"/>
    </source>
</evidence>
<proteinExistence type="predicted"/>
<evidence type="ECO:0000256" key="5">
    <source>
        <dbReference type="ARBA" id="ARBA00022692"/>
    </source>
</evidence>
<feature type="transmembrane region" description="Helical" evidence="8">
    <location>
        <begin position="224"/>
        <end position="244"/>
    </location>
</feature>
<dbReference type="Proteomes" id="UP000318704">
    <property type="component" value="Chromosome"/>
</dbReference>
<dbReference type="PANTHER" id="PTHR33908">
    <property type="entry name" value="MANNOSYLTRANSFERASE YKCB-RELATED"/>
    <property type="match status" value="1"/>
</dbReference>
<gene>
    <name evidence="9" type="ORF">V144x_19770</name>
</gene>
<evidence type="ECO:0000313" key="10">
    <source>
        <dbReference type="Proteomes" id="UP000318704"/>
    </source>
</evidence>
<dbReference type="PANTHER" id="PTHR33908:SF11">
    <property type="entry name" value="MEMBRANE PROTEIN"/>
    <property type="match status" value="1"/>
</dbReference>
<reference evidence="9 10" key="1">
    <citation type="submission" date="2019-03" db="EMBL/GenBank/DDBJ databases">
        <title>Deep-cultivation of Planctomycetes and their phenomic and genomic characterization uncovers novel biology.</title>
        <authorList>
            <person name="Wiegand S."/>
            <person name="Jogler M."/>
            <person name="Boedeker C."/>
            <person name="Pinto D."/>
            <person name="Vollmers J."/>
            <person name="Rivas-Marin E."/>
            <person name="Kohn T."/>
            <person name="Peeters S.H."/>
            <person name="Heuer A."/>
            <person name="Rast P."/>
            <person name="Oberbeckmann S."/>
            <person name="Bunk B."/>
            <person name="Jeske O."/>
            <person name="Meyerdierks A."/>
            <person name="Storesund J.E."/>
            <person name="Kallscheuer N."/>
            <person name="Luecker S."/>
            <person name="Lage O.M."/>
            <person name="Pohl T."/>
            <person name="Merkel B.J."/>
            <person name="Hornburger P."/>
            <person name="Mueller R.-W."/>
            <person name="Bruemmer F."/>
            <person name="Labrenz M."/>
            <person name="Spormann A.M."/>
            <person name="Op den Camp H."/>
            <person name="Overmann J."/>
            <person name="Amann R."/>
            <person name="Jetten M.S.M."/>
            <person name="Mascher T."/>
            <person name="Medema M.H."/>
            <person name="Devos D.P."/>
            <person name="Kaster A.-K."/>
            <person name="Ovreas L."/>
            <person name="Rohde M."/>
            <person name="Galperin M.Y."/>
            <person name="Jogler C."/>
        </authorList>
    </citation>
    <scope>NUCLEOTIDE SEQUENCE [LARGE SCALE GENOMIC DNA]</scope>
    <source>
        <strain evidence="9 10">V144</strain>
    </source>
</reference>
<dbReference type="InterPro" id="IPR021280">
    <property type="entry name" value="TMEM260-like"/>
</dbReference>
<evidence type="ECO:0000256" key="1">
    <source>
        <dbReference type="ARBA" id="ARBA00004651"/>
    </source>
</evidence>
<protein>
    <recommendedName>
        <fullName evidence="11">Glycosyltransferase RgtA/B/C/D-like domain-containing protein</fullName>
    </recommendedName>
</protein>
<name>A0A517VU63_9PLAN</name>
<feature type="transmembrane region" description="Helical" evidence="8">
    <location>
        <begin position="12"/>
        <end position="36"/>
    </location>
</feature>
<feature type="transmembrane region" description="Helical" evidence="8">
    <location>
        <begin position="179"/>
        <end position="204"/>
    </location>
</feature>
<evidence type="ECO:0008006" key="11">
    <source>
        <dbReference type="Google" id="ProtNLM"/>
    </source>
</evidence>
<feature type="transmembrane region" description="Helical" evidence="8">
    <location>
        <begin position="339"/>
        <end position="360"/>
    </location>
</feature>
<sequence>MLKTYSYFRKDSVYVLFVILLIALFFRLHCITKIAYWFDESFCLKMAEFPLAEIWTRSAQDTHPPLFFYLLKFWGMLFGTSVFASRMLSVTSGMLTIIGTYLFVYEAYRVNDDRTSSENSVAKLSSLVAASFVALSPIHISWSLQVRMYAPGAALTAISSWLLLRALRRDSHVTRNWSFFTVSAVALSYTHHFGLFILVAQYSFATGYRLLASPIDNNLNRFSQLKPVFLSALVLILIWSPLLFRLLNQSHQVQNDFWSKPFDLDYVGRMFYQFIAPPRWSPASVAVGLGIAQATFLALILLLIGRRPTDIYLFLAVFISFLITTIYSVASRNIFISRYFLFAHLLLLIAAAVLVCRVPSKKLRVAGSIMATGLLFCFCLQNYLVRSDISEKYSGMPAAMAYLEKHRKPAENLIVCNPMLFTSAIAYTKKREGLFTYHDGKGYPYYYGSAVMRDDDYFSRERIEHCDSKWIWTLDANRWMGGSWSVPMPEGWKQVGEARFQEYYCELVFRLYEHETE</sequence>
<feature type="transmembrane region" description="Helical" evidence="8">
    <location>
        <begin position="366"/>
        <end position="385"/>
    </location>
</feature>
<accession>A0A517VU63</accession>